<gene>
    <name evidence="3" type="ORF">B0H66DRAFT_534062</name>
</gene>
<keyword evidence="4" id="KW-1185">Reference proteome</keyword>
<feature type="chain" id="PRO_5042028393" evidence="2">
    <location>
        <begin position="21"/>
        <end position="315"/>
    </location>
</feature>
<reference evidence="3" key="1">
    <citation type="journal article" date="2023" name="Mol. Phylogenet. Evol.">
        <title>Genome-scale phylogeny and comparative genomics of the fungal order Sordariales.</title>
        <authorList>
            <person name="Hensen N."/>
            <person name="Bonometti L."/>
            <person name="Westerberg I."/>
            <person name="Brannstrom I.O."/>
            <person name="Guillou S."/>
            <person name="Cros-Aarteil S."/>
            <person name="Calhoun S."/>
            <person name="Haridas S."/>
            <person name="Kuo A."/>
            <person name="Mondo S."/>
            <person name="Pangilinan J."/>
            <person name="Riley R."/>
            <person name="LaButti K."/>
            <person name="Andreopoulos B."/>
            <person name="Lipzen A."/>
            <person name="Chen C."/>
            <person name="Yan M."/>
            <person name="Daum C."/>
            <person name="Ng V."/>
            <person name="Clum A."/>
            <person name="Steindorff A."/>
            <person name="Ohm R.A."/>
            <person name="Martin F."/>
            <person name="Silar P."/>
            <person name="Natvig D.O."/>
            <person name="Lalanne C."/>
            <person name="Gautier V."/>
            <person name="Ament-Velasquez S.L."/>
            <person name="Kruys A."/>
            <person name="Hutchinson M.I."/>
            <person name="Powell A.J."/>
            <person name="Barry K."/>
            <person name="Miller A.N."/>
            <person name="Grigoriev I.V."/>
            <person name="Debuchy R."/>
            <person name="Gladieux P."/>
            <person name="Hiltunen Thoren M."/>
            <person name="Johannesson H."/>
        </authorList>
    </citation>
    <scope>NUCLEOTIDE SEQUENCE</scope>
    <source>
        <strain evidence="3">CBS 118394</strain>
    </source>
</reference>
<protein>
    <submittedName>
        <fullName evidence="3">Uncharacterized protein</fullName>
    </submittedName>
</protein>
<sequence length="315" mass="33144">MPQSIFLLATFLALVVTSTASPRPPFSATWEADLNLTVTITATSTQTRTVTVDAAAAATTRPGRGGAGAAHPSVTTITVPALVITKTVTPITTKVPVTIFTSHKTETVYLVKGNKHQESSGSTNIDTRQGLLALNAPDLSSEYFLAPSGNIEDSDTSSSPKTLVVPISRIPVTTIPWPAHRRPHGPHSKQQDPLNKTRPATAHPDTTSPLNNTTRLPISTLASKPTAVANNTTANDHDECDEMTELLYSTIISTTVYPCNILTAEQTTLYPDENTTPTGILSVNIINSTAINAGVGDPTNVGTGGISPTLSWGVM</sequence>
<feature type="signal peptide" evidence="2">
    <location>
        <begin position="1"/>
        <end position="20"/>
    </location>
</feature>
<comment type="caution">
    <text evidence="3">The sequence shown here is derived from an EMBL/GenBank/DDBJ whole genome shotgun (WGS) entry which is preliminary data.</text>
</comment>
<dbReference type="Proteomes" id="UP001283341">
    <property type="component" value="Unassembled WGS sequence"/>
</dbReference>
<dbReference type="EMBL" id="JAUEDM010000005">
    <property type="protein sequence ID" value="KAK3315791.1"/>
    <property type="molecule type" value="Genomic_DNA"/>
</dbReference>
<organism evidence="3 4">
    <name type="scientific">Apodospora peruviana</name>
    <dbReference type="NCBI Taxonomy" id="516989"/>
    <lineage>
        <taxon>Eukaryota</taxon>
        <taxon>Fungi</taxon>
        <taxon>Dikarya</taxon>
        <taxon>Ascomycota</taxon>
        <taxon>Pezizomycotina</taxon>
        <taxon>Sordariomycetes</taxon>
        <taxon>Sordariomycetidae</taxon>
        <taxon>Sordariales</taxon>
        <taxon>Lasiosphaeriaceae</taxon>
        <taxon>Apodospora</taxon>
    </lineage>
</organism>
<reference evidence="3" key="2">
    <citation type="submission" date="2023-06" db="EMBL/GenBank/DDBJ databases">
        <authorList>
            <consortium name="Lawrence Berkeley National Laboratory"/>
            <person name="Haridas S."/>
            <person name="Hensen N."/>
            <person name="Bonometti L."/>
            <person name="Westerberg I."/>
            <person name="Brannstrom I.O."/>
            <person name="Guillou S."/>
            <person name="Cros-Aarteil S."/>
            <person name="Calhoun S."/>
            <person name="Kuo A."/>
            <person name="Mondo S."/>
            <person name="Pangilinan J."/>
            <person name="Riley R."/>
            <person name="Labutti K."/>
            <person name="Andreopoulos B."/>
            <person name="Lipzen A."/>
            <person name="Chen C."/>
            <person name="Yanf M."/>
            <person name="Daum C."/>
            <person name="Ng V."/>
            <person name="Clum A."/>
            <person name="Steindorff A."/>
            <person name="Ohm R."/>
            <person name="Martin F."/>
            <person name="Silar P."/>
            <person name="Natvig D."/>
            <person name="Lalanne C."/>
            <person name="Gautier V."/>
            <person name="Ament-Velasquez S.L."/>
            <person name="Kruys A."/>
            <person name="Hutchinson M.I."/>
            <person name="Powell A.J."/>
            <person name="Barry K."/>
            <person name="Miller A.N."/>
            <person name="Grigoriev I.V."/>
            <person name="Debuchy R."/>
            <person name="Gladieux P."/>
            <person name="Thoren M.H."/>
            <person name="Johannesson H."/>
        </authorList>
    </citation>
    <scope>NUCLEOTIDE SEQUENCE</scope>
    <source>
        <strain evidence="3">CBS 118394</strain>
    </source>
</reference>
<evidence type="ECO:0000256" key="1">
    <source>
        <dbReference type="SAM" id="MobiDB-lite"/>
    </source>
</evidence>
<keyword evidence="2" id="KW-0732">Signal</keyword>
<evidence type="ECO:0000256" key="2">
    <source>
        <dbReference type="SAM" id="SignalP"/>
    </source>
</evidence>
<feature type="compositionally biased region" description="Polar residues" evidence="1">
    <location>
        <begin position="204"/>
        <end position="216"/>
    </location>
</feature>
<name>A0AAE0HZS4_9PEZI</name>
<dbReference type="AlphaFoldDB" id="A0AAE0HZS4"/>
<feature type="region of interest" description="Disordered" evidence="1">
    <location>
        <begin position="175"/>
        <end position="216"/>
    </location>
</feature>
<proteinExistence type="predicted"/>
<evidence type="ECO:0000313" key="3">
    <source>
        <dbReference type="EMBL" id="KAK3315791.1"/>
    </source>
</evidence>
<evidence type="ECO:0000313" key="4">
    <source>
        <dbReference type="Proteomes" id="UP001283341"/>
    </source>
</evidence>
<accession>A0AAE0HZS4</accession>